<dbReference type="GO" id="GO:0012505">
    <property type="term" value="C:endomembrane system"/>
    <property type="evidence" value="ECO:0007669"/>
    <property type="project" value="UniProtKB-SubCell"/>
</dbReference>
<dbReference type="EMBL" id="CP143785">
    <property type="protein sequence ID" value="WVN87026.1"/>
    <property type="molecule type" value="Genomic_DNA"/>
</dbReference>
<evidence type="ECO:0008006" key="9">
    <source>
        <dbReference type="Google" id="ProtNLM"/>
    </source>
</evidence>
<feature type="transmembrane region" description="Helical" evidence="6">
    <location>
        <begin position="42"/>
        <end position="63"/>
    </location>
</feature>
<keyword evidence="8" id="KW-1185">Reference proteome</keyword>
<reference evidence="7" key="1">
    <citation type="submission" date="2016-06" db="EMBL/GenBank/DDBJ databases">
        <authorList>
            <person name="Cuomo C."/>
            <person name="Litvintseva A."/>
            <person name="Heitman J."/>
            <person name="Chen Y."/>
            <person name="Sun S."/>
            <person name="Springer D."/>
            <person name="Dromer F."/>
            <person name="Young S."/>
            <person name="Zeng Q."/>
            <person name="Chapman S."/>
            <person name="Gujja S."/>
            <person name="Saif S."/>
            <person name="Birren B."/>
        </authorList>
    </citation>
    <scope>NUCLEOTIDE SEQUENCE</scope>
    <source>
        <strain evidence="7">CBS 7841</strain>
    </source>
</reference>
<evidence type="ECO:0000256" key="5">
    <source>
        <dbReference type="ARBA" id="ARBA00023136"/>
    </source>
</evidence>
<comment type="subcellular location">
    <subcellularLocation>
        <location evidence="1">Endomembrane system</location>
        <topology evidence="1">Multi-pass membrane protein</topology>
    </subcellularLocation>
</comment>
<dbReference type="AlphaFoldDB" id="A0AAJ8JRI1"/>
<dbReference type="RefSeq" id="XP_066067726.1">
    <property type="nucleotide sequence ID" value="XM_066211629.1"/>
</dbReference>
<reference evidence="7" key="3">
    <citation type="submission" date="2024-01" db="EMBL/GenBank/DDBJ databases">
        <authorList>
            <person name="Coelho M.A."/>
            <person name="David-Palma M."/>
            <person name="Shea T."/>
            <person name="Sun S."/>
            <person name="Cuomo C.A."/>
            <person name="Heitman J."/>
        </authorList>
    </citation>
    <scope>NUCLEOTIDE SEQUENCE</scope>
    <source>
        <strain evidence="7">CBS 7841</strain>
    </source>
</reference>
<evidence type="ECO:0000256" key="6">
    <source>
        <dbReference type="SAM" id="Phobius"/>
    </source>
</evidence>
<evidence type="ECO:0000313" key="8">
    <source>
        <dbReference type="Proteomes" id="UP000094043"/>
    </source>
</evidence>
<evidence type="ECO:0000256" key="3">
    <source>
        <dbReference type="ARBA" id="ARBA00022692"/>
    </source>
</evidence>
<keyword evidence="4 6" id="KW-1133">Transmembrane helix</keyword>
<dbReference type="Proteomes" id="UP000094043">
    <property type="component" value="Chromosome 2"/>
</dbReference>
<evidence type="ECO:0000256" key="1">
    <source>
        <dbReference type="ARBA" id="ARBA00004127"/>
    </source>
</evidence>
<evidence type="ECO:0000313" key="7">
    <source>
        <dbReference type="EMBL" id="WVN87026.1"/>
    </source>
</evidence>
<protein>
    <recommendedName>
        <fullName evidence="9">Membrane magnesium transporter</fullName>
    </recommendedName>
</protein>
<proteinExistence type="inferred from homology"/>
<dbReference type="InterPro" id="IPR018937">
    <property type="entry name" value="MMgT"/>
</dbReference>
<organism evidence="7 8">
    <name type="scientific">Cryptococcus depauperatus CBS 7841</name>
    <dbReference type="NCBI Taxonomy" id="1295531"/>
    <lineage>
        <taxon>Eukaryota</taxon>
        <taxon>Fungi</taxon>
        <taxon>Dikarya</taxon>
        <taxon>Basidiomycota</taxon>
        <taxon>Agaricomycotina</taxon>
        <taxon>Tremellomycetes</taxon>
        <taxon>Tremellales</taxon>
        <taxon>Cryptococcaceae</taxon>
        <taxon>Cryptococcus</taxon>
    </lineage>
</organism>
<evidence type="ECO:0000256" key="4">
    <source>
        <dbReference type="ARBA" id="ARBA00022989"/>
    </source>
</evidence>
<gene>
    <name evidence="7" type="ORF">L203_102202</name>
</gene>
<dbReference type="GeneID" id="91086414"/>
<comment type="similarity">
    <text evidence="2">Belongs to the membrane magnesium transporter (TC 1.A.67) family.</text>
</comment>
<dbReference type="KEGG" id="cdep:91086414"/>
<evidence type="ECO:0000256" key="2">
    <source>
        <dbReference type="ARBA" id="ARBA00006109"/>
    </source>
</evidence>
<keyword evidence="5 6" id="KW-0472">Membrane</keyword>
<dbReference type="Pfam" id="PF10270">
    <property type="entry name" value="MMgT"/>
    <property type="match status" value="1"/>
</dbReference>
<reference evidence="7" key="2">
    <citation type="journal article" date="2022" name="Elife">
        <title>Obligate sexual reproduction of a homothallic fungus closely related to the Cryptococcus pathogenic species complex.</title>
        <authorList>
            <person name="Passer A.R."/>
            <person name="Clancey S.A."/>
            <person name="Shea T."/>
            <person name="David-Palma M."/>
            <person name="Averette A.F."/>
            <person name="Boekhout T."/>
            <person name="Porcel B.M."/>
            <person name="Nowrousian M."/>
            <person name="Cuomo C.A."/>
            <person name="Sun S."/>
            <person name="Heitman J."/>
            <person name="Coelho M.A."/>
        </authorList>
    </citation>
    <scope>NUCLEOTIDE SEQUENCE</scope>
    <source>
        <strain evidence="7">CBS 7841</strain>
    </source>
</reference>
<sequence length="108" mass="12042">MSATVGCIFVAVACVALFHDAFSTYEYLSTMKTLGKSPLKLPFSIIAEAFFSLFTFIIGIVMASKELKDITYRGELAHRAIDDHDVRTEFIRLSKRGKILFGDSNLGR</sequence>
<name>A0AAJ8JRI1_9TREE</name>
<accession>A0AAJ8JRI1</accession>
<keyword evidence="3 6" id="KW-0812">Transmembrane</keyword>